<sequence length="82" mass="9587">MINNIIYIQYTVFFCRPKIKNSDEQYDNIISKESSESLQIDISQLSNNKMPKIKNSDEQWDNIISQKSSESLQIDISQLNNN</sequence>
<gene>
    <name evidence="1" type="ORF">CHRIB12_LOCUS1741</name>
</gene>
<evidence type="ECO:0000313" key="1">
    <source>
        <dbReference type="EMBL" id="CAB5313737.1"/>
    </source>
</evidence>
<protein>
    <submittedName>
        <fullName evidence="1">Uncharacterized protein</fullName>
    </submittedName>
</protein>
<accession>A0A915YRK0</accession>
<dbReference type="AlphaFoldDB" id="A0A915YRK0"/>
<organism evidence="1 2">
    <name type="scientific">Rhizophagus irregularis</name>
    <dbReference type="NCBI Taxonomy" id="588596"/>
    <lineage>
        <taxon>Eukaryota</taxon>
        <taxon>Fungi</taxon>
        <taxon>Fungi incertae sedis</taxon>
        <taxon>Mucoromycota</taxon>
        <taxon>Glomeromycotina</taxon>
        <taxon>Glomeromycetes</taxon>
        <taxon>Glomerales</taxon>
        <taxon>Glomeraceae</taxon>
        <taxon>Rhizophagus</taxon>
    </lineage>
</organism>
<reference evidence="1" key="1">
    <citation type="submission" date="2020-05" db="EMBL/GenBank/DDBJ databases">
        <authorList>
            <person name="Rincon C."/>
            <person name="Sanders R I."/>
            <person name="Robbins C."/>
            <person name="Chaturvedi A."/>
        </authorList>
    </citation>
    <scope>NUCLEOTIDE SEQUENCE</scope>
    <source>
        <strain evidence="1">CHB12</strain>
    </source>
</reference>
<dbReference type="OrthoDB" id="10346325at2759"/>
<evidence type="ECO:0000313" key="2">
    <source>
        <dbReference type="Proteomes" id="UP000684084"/>
    </source>
</evidence>
<dbReference type="Proteomes" id="UP000684084">
    <property type="component" value="Unassembled WGS sequence"/>
</dbReference>
<name>A0A915YRK0_9GLOM</name>
<comment type="caution">
    <text evidence="1">The sequence shown here is derived from an EMBL/GenBank/DDBJ whole genome shotgun (WGS) entry which is preliminary data.</text>
</comment>
<proteinExistence type="predicted"/>
<dbReference type="EMBL" id="CAGKOT010000002">
    <property type="protein sequence ID" value="CAB5313737.1"/>
    <property type="molecule type" value="Genomic_DNA"/>
</dbReference>